<accession>A0A1E7FQ79</accession>
<evidence type="ECO:0000259" key="5">
    <source>
        <dbReference type="PROSITE" id="PS51184"/>
    </source>
</evidence>
<dbReference type="AlphaFoldDB" id="A0A1E7FQ79"/>
<evidence type="ECO:0000256" key="4">
    <source>
        <dbReference type="SAM" id="MobiDB-lite"/>
    </source>
</evidence>
<protein>
    <recommendedName>
        <fullName evidence="3">Bifunctional lysine-specific demethylase and histidyl-hydroxylase</fullName>
        <ecNumber evidence="3">1.14.11.-</ecNumber>
    </recommendedName>
</protein>
<keyword evidence="3" id="KW-0539">Nucleus</keyword>
<sequence>MVDTMTKSSSRVIESLLKRNNNMNWNEFITTIWEEKCMYFPVSTASASANYDDDKGVVDDAAIMTSKTKLASKTKNDDDNPILDEIKNNGWNVLIGLMDGDDNDGNDSNSNSLRPLIFQNLQPLPSKDIQELYGNNLYSAYLAGSSLVWNHVDIQSSFIAKLCQDLQGEHEREAYMDSSTDIDIDDTTRDSSDIDNNSSCGCFPHVYANAYLTPPQSQTVPPHADDRDVFIFQICGRKLWNVYSKIPIKHPYTNEQVGKGDIDDDGLDLDVPLEVLNGPLAFNDYLNEGDVLYIPRGMVHEAKTTNNEFSFHITIAIATHDWTIGGNLLERMAKIKVCALMSAEDLQTMKKLVRTIPNFRKSVVPTTTPPPPPPPPTAYNNTKNVGGSIIDITKIQNQIDNHLFNSAISSDDFIYYRNQMISAQNIIYGIKKKIDAHNIRSSEQRKKLLLLHGSKAKSKSTSKKQQSTTMDDIIGPYAAKNNVSLDTLIRASTQSEREYAKQQELLSGSAASNGLNVRDEIGDEINTIISQIKQQNSGAIKVKDFNKYLRSNDASSSLVCNLTLLCLAKRAVELGAFAIATTTTTTTTTTIEVDDNKNKNDKTSTTKKMKREDYHSSNEVVNSSSKQQKT</sequence>
<keyword evidence="1 3" id="KW-0479">Metal-binding</keyword>
<proteinExistence type="inferred from homology"/>
<gene>
    <name evidence="6" type="ORF">FRACYDRAFT_236383</name>
</gene>
<organism evidence="6 7">
    <name type="scientific">Fragilariopsis cylindrus CCMP1102</name>
    <dbReference type="NCBI Taxonomy" id="635003"/>
    <lineage>
        <taxon>Eukaryota</taxon>
        <taxon>Sar</taxon>
        <taxon>Stramenopiles</taxon>
        <taxon>Ochrophyta</taxon>
        <taxon>Bacillariophyta</taxon>
        <taxon>Bacillariophyceae</taxon>
        <taxon>Bacillariophycidae</taxon>
        <taxon>Bacillariales</taxon>
        <taxon>Bacillariaceae</taxon>
        <taxon>Fragilariopsis</taxon>
    </lineage>
</organism>
<name>A0A1E7FQ79_9STRA</name>
<dbReference type="OrthoDB" id="425950at2759"/>
<dbReference type="SUPFAM" id="SSF51197">
    <property type="entry name" value="Clavaminate synthase-like"/>
    <property type="match status" value="1"/>
</dbReference>
<dbReference type="GO" id="GO:0005506">
    <property type="term" value="F:iron ion binding"/>
    <property type="evidence" value="ECO:0007669"/>
    <property type="project" value="UniProtKB-UniRule"/>
</dbReference>
<feature type="compositionally biased region" description="Basic and acidic residues" evidence="4">
    <location>
        <begin position="594"/>
        <end position="616"/>
    </location>
</feature>
<evidence type="ECO:0000256" key="3">
    <source>
        <dbReference type="RuleBase" id="RU366061"/>
    </source>
</evidence>
<comment type="function">
    <text evidence="3">Oxygenase that can act as both a histone lysine demethylase and a ribosomal histidine hydroxylase.</text>
</comment>
<evidence type="ECO:0000256" key="1">
    <source>
        <dbReference type="ARBA" id="ARBA00022723"/>
    </source>
</evidence>
<dbReference type="PROSITE" id="PS51184">
    <property type="entry name" value="JMJC"/>
    <property type="match status" value="1"/>
</dbReference>
<comment type="similarity">
    <text evidence="3">Belongs to the ROX family.</text>
</comment>
<keyword evidence="3" id="KW-0805">Transcription regulation</keyword>
<evidence type="ECO:0000313" key="6">
    <source>
        <dbReference type="EMBL" id="OEU20308.1"/>
    </source>
</evidence>
<dbReference type="Pfam" id="PF08007">
    <property type="entry name" value="JmjC_2"/>
    <property type="match status" value="1"/>
</dbReference>
<keyword evidence="7" id="KW-1185">Reference proteome</keyword>
<dbReference type="EC" id="1.14.11.-" evidence="3"/>
<feature type="compositionally biased region" description="Polar residues" evidence="4">
    <location>
        <begin position="617"/>
        <end position="630"/>
    </location>
</feature>
<dbReference type="PANTHER" id="PTHR13096:SF8">
    <property type="entry name" value="RIBOSOMAL OXYGENASE 1"/>
    <property type="match status" value="1"/>
</dbReference>
<dbReference type="GO" id="GO:0051864">
    <property type="term" value="F:histone H3K36 demethylase activity"/>
    <property type="evidence" value="ECO:0007669"/>
    <property type="project" value="TreeGrafter"/>
</dbReference>
<keyword evidence="2 3" id="KW-0408">Iron</keyword>
<dbReference type="EMBL" id="KV784355">
    <property type="protein sequence ID" value="OEU20308.1"/>
    <property type="molecule type" value="Genomic_DNA"/>
</dbReference>
<dbReference type="Proteomes" id="UP000095751">
    <property type="component" value="Unassembled WGS sequence"/>
</dbReference>
<dbReference type="KEGG" id="fcy:FRACYDRAFT_236383"/>
<dbReference type="InterPro" id="IPR003347">
    <property type="entry name" value="JmjC_dom"/>
</dbReference>
<comment type="subcellular location">
    <subcellularLocation>
        <location evidence="3">Nucleus</location>
    </subcellularLocation>
</comment>
<evidence type="ECO:0000256" key="2">
    <source>
        <dbReference type="ARBA" id="ARBA00023004"/>
    </source>
</evidence>
<dbReference type="PANTHER" id="PTHR13096">
    <property type="entry name" value="MINA53 MYC INDUCED NUCLEAR ANTIGEN"/>
    <property type="match status" value="1"/>
</dbReference>
<keyword evidence="3" id="KW-0560">Oxidoreductase</keyword>
<dbReference type="Gene3D" id="2.60.120.650">
    <property type="entry name" value="Cupin"/>
    <property type="match status" value="1"/>
</dbReference>
<feature type="domain" description="JmjC" evidence="5">
    <location>
        <begin position="171"/>
        <end position="334"/>
    </location>
</feature>
<keyword evidence="3" id="KW-0223">Dioxygenase</keyword>
<keyword evidence="3" id="KW-0804">Transcription</keyword>
<comment type="cofactor">
    <cofactor evidence="3">
        <name>Fe(2+)</name>
        <dbReference type="ChEBI" id="CHEBI:29033"/>
    </cofactor>
    <text evidence="3">Binds 1 Fe(2+) ion per subunit.</text>
</comment>
<evidence type="ECO:0000313" key="7">
    <source>
        <dbReference type="Proteomes" id="UP000095751"/>
    </source>
</evidence>
<dbReference type="GO" id="GO:0032453">
    <property type="term" value="F:histone H3K4 demethylase activity"/>
    <property type="evidence" value="ECO:0007669"/>
    <property type="project" value="TreeGrafter"/>
</dbReference>
<reference evidence="6 7" key="1">
    <citation type="submission" date="2016-09" db="EMBL/GenBank/DDBJ databases">
        <title>Extensive genetic diversity and differential bi-allelic expression allows diatom success in the polar Southern Ocean.</title>
        <authorList>
            <consortium name="DOE Joint Genome Institute"/>
            <person name="Mock T."/>
            <person name="Otillar R.P."/>
            <person name="Strauss J."/>
            <person name="Dupont C."/>
            <person name="Frickenhaus S."/>
            <person name="Maumus F."/>
            <person name="Mcmullan M."/>
            <person name="Sanges R."/>
            <person name="Schmutz J."/>
            <person name="Toseland A."/>
            <person name="Valas R."/>
            <person name="Veluchamy A."/>
            <person name="Ward B.J."/>
            <person name="Allen A."/>
            <person name="Barry K."/>
            <person name="Falciatore A."/>
            <person name="Ferrante M."/>
            <person name="Fortunato A.E."/>
            <person name="Gloeckner G."/>
            <person name="Gruber A."/>
            <person name="Hipkin R."/>
            <person name="Janech M."/>
            <person name="Kroth P."/>
            <person name="Leese F."/>
            <person name="Lindquist E."/>
            <person name="Lyon B.R."/>
            <person name="Martin J."/>
            <person name="Mayer C."/>
            <person name="Parker M."/>
            <person name="Quesneville H."/>
            <person name="Raymond J."/>
            <person name="Uhlig C."/>
            <person name="Valentin K.U."/>
            <person name="Worden A.Z."/>
            <person name="Armbrust E.V."/>
            <person name="Bowler C."/>
            <person name="Green B."/>
            <person name="Moulton V."/>
            <person name="Van Oosterhout C."/>
            <person name="Grigoriev I."/>
        </authorList>
    </citation>
    <scope>NUCLEOTIDE SEQUENCE [LARGE SCALE GENOMIC DNA]</scope>
    <source>
        <strain evidence="6 7">CCMP1102</strain>
    </source>
</reference>
<dbReference type="GO" id="GO:0005730">
    <property type="term" value="C:nucleolus"/>
    <property type="evidence" value="ECO:0007669"/>
    <property type="project" value="TreeGrafter"/>
</dbReference>
<dbReference type="InterPro" id="IPR039994">
    <property type="entry name" value="NO66-like"/>
</dbReference>
<dbReference type="InParanoid" id="A0A1E7FQ79"/>
<feature type="region of interest" description="Disordered" evidence="4">
    <location>
        <begin position="594"/>
        <end position="630"/>
    </location>
</feature>